<dbReference type="InterPro" id="IPR029046">
    <property type="entry name" value="LolA/LolB/LppX"/>
</dbReference>
<gene>
    <name evidence="2" type="ORF">ACFSBL_06320</name>
</gene>
<dbReference type="Proteomes" id="UP001597034">
    <property type="component" value="Unassembled WGS sequence"/>
</dbReference>
<comment type="caution">
    <text evidence="2">The sequence shown here is derived from an EMBL/GenBank/DDBJ whole genome shotgun (WGS) entry which is preliminary data.</text>
</comment>
<proteinExistence type="predicted"/>
<dbReference type="SUPFAM" id="SSF89392">
    <property type="entry name" value="Prokaryotic lipoproteins and lipoprotein localization factors"/>
    <property type="match status" value="1"/>
</dbReference>
<dbReference type="AlphaFoldDB" id="A0ABD6DJN0"/>
<feature type="region of interest" description="Disordered" evidence="1">
    <location>
        <begin position="61"/>
        <end position="85"/>
    </location>
</feature>
<accession>A0ABD6DJN0</accession>
<dbReference type="PANTHER" id="PTHR37507:SF2">
    <property type="entry name" value="SPORULATION PROTEIN YDCC"/>
    <property type="match status" value="1"/>
</dbReference>
<protein>
    <submittedName>
        <fullName evidence="2">Outer membrane lipoprotein carrier protein LolA</fullName>
    </submittedName>
</protein>
<dbReference type="EMBL" id="JBHUDO010000002">
    <property type="protein sequence ID" value="MFD1645293.1"/>
    <property type="molecule type" value="Genomic_DNA"/>
</dbReference>
<dbReference type="InterPro" id="IPR052944">
    <property type="entry name" value="Sporulation_related"/>
</dbReference>
<evidence type="ECO:0000313" key="2">
    <source>
        <dbReference type="EMBL" id="MFD1645293.1"/>
    </source>
</evidence>
<keyword evidence="2" id="KW-0449">Lipoprotein</keyword>
<dbReference type="Gene3D" id="2.50.20.10">
    <property type="entry name" value="Lipoprotein localisation LolA/LolB/LppX"/>
    <property type="match status" value="2"/>
</dbReference>
<feature type="region of interest" description="Disordered" evidence="1">
    <location>
        <begin position="146"/>
        <end position="166"/>
    </location>
</feature>
<evidence type="ECO:0000313" key="3">
    <source>
        <dbReference type="Proteomes" id="UP001597034"/>
    </source>
</evidence>
<sequence>MSPRPRSLVVLTLLLVVGAGCTGFVGEDRPTAPTVDGDGAVEAYESIDGVHAVVETTITHGNTTEHRRSEVWTRPASGEVREEVREPASRAGNLVVANGSQLWVYNESRAVVRTQSYERGQGDAVRMDTFLRQVFDAVAASGNETVRSPPTVGMGPAPSVPVEGETGAEVRNASTRIENYTATYEGTETVSDHETHVVELAPSGDVPTVASDLRIRYYLDTEHYFPVKVTQSMTVNGEEFRVVTEYTDVVFDPGIDDSRFHFDPPEDASVVDLEESRETFETRAAAAANVSMTLPDPDVPDGYELSQVGVLRGDITTVTVFYRNDAGDVLYVSEHSEPRSTGSAEGVTVDVGGIEGRYVATDSLGSVVWSCADGPQYAVVSVEGSLSRGEIVAVARSVGCE</sequence>
<organism evidence="2 3">
    <name type="scientific">Haloarchaeobius litoreus</name>
    <dbReference type="NCBI Taxonomy" id="755306"/>
    <lineage>
        <taxon>Archaea</taxon>
        <taxon>Methanobacteriati</taxon>
        <taxon>Methanobacteriota</taxon>
        <taxon>Stenosarchaea group</taxon>
        <taxon>Halobacteria</taxon>
        <taxon>Halobacteriales</taxon>
        <taxon>Halorubellaceae</taxon>
        <taxon>Haloarchaeobius</taxon>
    </lineage>
</organism>
<name>A0ABD6DJN0_9EURY</name>
<dbReference type="PROSITE" id="PS51257">
    <property type="entry name" value="PROKAR_LIPOPROTEIN"/>
    <property type="match status" value="1"/>
</dbReference>
<keyword evidence="3" id="KW-1185">Reference proteome</keyword>
<dbReference type="RefSeq" id="WP_256399195.1">
    <property type="nucleotide sequence ID" value="NZ_JANHJR010000001.1"/>
</dbReference>
<dbReference type="PANTHER" id="PTHR37507">
    <property type="entry name" value="SPORULATION PROTEIN YDCC"/>
    <property type="match status" value="1"/>
</dbReference>
<reference evidence="2 3" key="1">
    <citation type="journal article" date="2019" name="Int. J. Syst. Evol. Microbiol.">
        <title>The Global Catalogue of Microorganisms (GCM) 10K type strain sequencing project: providing services to taxonomists for standard genome sequencing and annotation.</title>
        <authorList>
            <consortium name="The Broad Institute Genomics Platform"/>
            <consortium name="The Broad Institute Genome Sequencing Center for Infectious Disease"/>
            <person name="Wu L."/>
            <person name="Ma J."/>
        </authorList>
    </citation>
    <scope>NUCLEOTIDE SEQUENCE [LARGE SCALE GENOMIC DNA]</scope>
    <source>
        <strain evidence="2 3">CGMCC 1.10390</strain>
    </source>
</reference>
<evidence type="ECO:0000256" key="1">
    <source>
        <dbReference type="SAM" id="MobiDB-lite"/>
    </source>
</evidence>